<organism evidence="1 2">
    <name type="scientific">Ramazzottius varieornatus</name>
    <name type="common">Water bear</name>
    <name type="synonym">Tardigrade</name>
    <dbReference type="NCBI Taxonomy" id="947166"/>
    <lineage>
        <taxon>Eukaryota</taxon>
        <taxon>Metazoa</taxon>
        <taxon>Ecdysozoa</taxon>
        <taxon>Tardigrada</taxon>
        <taxon>Eutardigrada</taxon>
        <taxon>Parachela</taxon>
        <taxon>Hypsibioidea</taxon>
        <taxon>Ramazzottiidae</taxon>
        <taxon>Ramazzottius</taxon>
    </lineage>
</organism>
<dbReference type="AlphaFoldDB" id="A0A1D1UGC3"/>
<dbReference type="Proteomes" id="UP000186922">
    <property type="component" value="Unassembled WGS sequence"/>
</dbReference>
<dbReference type="SUPFAM" id="SSF51735">
    <property type="entry name" value="NAD(P)-binding Rossmann-fold domains"/>
    <property type="match status" value="1"/>
</dbReference>
<dbReference type="OrthoDB" id="1933717at2759"/>
<sequence length="297" mass="31575">MTSPTRPLSNKVVLVTGASRGLGKGIALQLGEAGCTVYITGRTLDPTDAPRRPGSLRATAEEINARGGKAVPVQCDHSKDEDIARVFEMIASDEGRLDLLVNNAYSAVNALVTGFGKPFWEIPETMWDEVNNVGLRNHYICSAKAAQIMTKKKSGLIVNVSSLGGKVYLFTPAYGIGKVACDRMAADCGLELKSHNVAFVSLWPGAVKTELIMQGAEARKSGKVEAPTGETAKIGANAHIFEAFGNGESPEFSGKCIVALMQDKGLMEKTGKVLTTAALGKEFGLKDIDGRTIEEQT</sequence>
<dbReference type="InterPro" id="IPR002347">
    <property type="entry name" value="SDR_fam"/>
</dbReference>
<dbReference type="STRING" id="947166.A0A1D1UGC3"/>
<evidence type="ECO:0000313" key="1">
    <source>
        <dbReference type="EMBL" id="GAU88819.1"/>
    </source>
</evidence>
<name>A0A1D1UGC3_RAMVA</name>
<reference evidence="1 2" key="1">
    <citation type="journal article" date="2016" name="Nat. Commun.">
        <title>Extremotolerant tardigrade genome and improved radiotolerance of human cultured cells by tardigrade-unique protein.</title>
        <authorList>
            <person name="Hashimoto T."/>
            <person name="Horikawa D.D."/>
            <person name="Saito Y."/>
            <person name="Kuwahara H."/>
            <person name="Kozuka-Hata H."/>
            <person name="Shin-I T."/>
            <person name="Minakuchi Y."/>
            <person name="Ohishi K."/>
            <person name="Motoyama A."/>
            <person name="Aizu T."/>
            <person name="Enomoto A."/>
            <person name="Kondo K."/>
            <person name="Tanaka S."/>
            <person name="Hara Y."/>
            <person name="Koshikawa S."/>
            <person name="Sagara H."/>
            <person name="Miura T."/>
            <person name="Yokobori S."/>
            <person name="Miyagawa K."/>
            <person name="Suzuki Y."/>
            <person name="Kubo T."/>
            <person name="Oyama M."/>
            <person name="Kohara Y."/>
            <person name="Fujiyama A."/>
            <person name="Arakawa K."/>
            <person name="Katayama T."/>
            <person name="Toyoda A."/>
            <person name="Kunieda T."/>
        </authorList>
    </citation>
    <scope>NUCLEOTIDE SEQUENCE [LARGE SCALE GENOMIC DNA]</scope>
    <source>
        <strain evidence="1 2">YOKOZUNA-1</strain>
    </source>
</reference>
<evidence type="ECO:0008006" key="3">
    <source>
        <dbReference type="Google" id="ProtNLM"/>
    </source>
</evidence>
<dbReference type="PANTHER" id="PTHR44147">
    <property type="entry name" value="DEHYDROGENASE/REDUCTASE SDR FAMILY MEMBER 1"/>
    <property type="match status" value="1"/>
</dbReference>
<accession>A0A1D1UGC3</accession>
<dbReference type="Pfam" id="PF00106">
    <property type="entry name" value="adh_short"/>
    <property type="match status" value="1"/>
</dbReference>
<dbReference type="PANTHER" id="PTHR44147:SF2">
    <property type="entry name" value="DEHYDROGENASE_REDUCTASE SDR FAMILY MEMBER 1"/>
    <property type="match status" value="1"/>
</dbReference>
<proteinExistence type="predicted"/>
<dbReference type="Gene3D" id="3.40.50.720">
    <property type="entry name" value="NAD(P)-binding Rossmann-like Domain"/>
    <property type="match status" value="1"/>
</dbReference>
<comment type="caution">
    <text evidence="1">The sequence shown here is derived from an EMBL/GenBank/DDBJ whole genome shotgun (WGS) entry which is preliminary data.</text>
</comment>
<dbReference type="PRINTS" id="PR00081">
    <property type="entry name" value="GDHRDH"/>
</dbReference>
<gene>
    <name evidence="1" type="primary">RvY_01448-1</name>
    <name evidence="1" type="synonym">RvY_01448.1</name>
    <name evidence="1" type="ORF">RvY_01448</name>
</gene>
<protein>
    <recommendedName>
        <fullName evidence="3">Dehydrogenase/reductase SDR family member 1</fullName>
    </recommendedName>
</protein>
<evidence type="ECO:0000313" key="2">
    <source>
        <dbReference type="Proteomes" id="UP000186922"/>
    </source>
</evidence>
<dbReference type="EMBL" id="BDGG01000001">
    <property type="protein sequence ID" value="GAU88819.1"/>
    <property type="molecule type" value="Genomic_DNA"/>
</dbReference>
<keyword evidence="2" id="KW-1185">Reference proteome</keyword>
<dbReference type="InterPro" id="IPR036291">
    <property type="entry name" value="NAD(P)-bd_dom_sf"/>
</dbReference>